<feature type="region of interest" description="Disordered" evidence="1">
    <location>
        <begin position="457"/>
        <end position="476"/>
    </location>
</feature>
<feature type="domain" description="ERCC4" evidence="2">
    <location>
        <begin position="326"/>
        <end position="585"/>
    </location>
</feature>
<protein>
    <submittedName>
        <fullName evidence="3">LAMI_0E09648g1_1</fullName>
    </submittedName>
</protein>
<evidence type="ECO:0000259" key="2">
    <source>
        <dbReference type="SMART" id="SM00891"/>
    </source>
</evidence>
<sequence>MSSLELIEVCRKESSRCKQEGSVNEVIELISEGDSILSKKEKRANQYPSSPTPHPISSPSEIHNERFENSCHLDSEKLLGGFQNDTSLDLLSTAAANQHELLDNGNDTGELEPLKYSSVNESVRKKPKARDQSSMLNELLGDNMSSSEISISNLSNTVHQGSPLNMKKIASKWLQTKNPGSSTFEDPPTPVPEKTLFVSQKDGDLSAIEESSQVDIMTNGKSGALKIDLDNSSNFAKPASVVNSNLATCINRNNLIIGCGKKVRAHINFEAPEKGYLLDKFILNSRAFTEDEAKREVSQALANSSLKREFNLVNKILKDPVALREELLIDMDENLLNDIKGKGLDLKEVLEPTEIIHLHSHRPLLKILRRCKSVYDANRDLFYPREPTIKKEKVSILLYDALEFFSMLKSQDYELKFTFESFGIQDDTKIILLNDYTSLERGLQNLEDKRYRDRIQDSLGSQSTASQNRRQSKKARELEEIGVKSNELTFISEKIALQEDVRIFLFGSTQALGLWLKSLIPVVSRIRYDPQIRHLDWSHINVKSAQTPQEVVSGTLEQLNKMTNLRARRVSSFYQSFQSLYKDITKGFIMSGDDGQPMMPKNAERAMVTLLTSDDPDELIYVD</sequence>
<dbReference type="Proteomes" id="UP000191024">
    <property type="component" value="Chromosome E"/>
</dbReference>
<dbReference type="EMBL" id="LT598465">
    <property type="protein sequence ID" value="SCU92292.1"/>
    <property type="molecule type" value="Genomic_DNA"/>
</dbReference>
<evidence type="ECO:0000313" key="4">
    <source>
        <dbReference type="Proteomes" id="UP000191024"/>
    </source>
</evidence>
<dbReference type="OrthoDB" id="343092at2759"/>
<dbReference type="AlphaFoldDB" id="A0A1G4JNT2"/>
<reference evidence="3 4" key="1">
    <citation type="submission" date="2016-03" db="EMBL/GenBank/DDBJ databases">
        <authorList>
            <person name="Devillers H."/>
        </authorList>
    </citation>
    <scope>NUCLEOTIDE SEQUENCE [LARGE SCALE GENOMIC DNA]</scope>
    <source>
        <strain evidence="3">CBS 11717</strain>
    </source>
</reference>
<name>A0A1G4JNT2_9SACH</name>
<proteinExistence type="predicted"/>
<evidence type="ECO:0000313" key="3">
    <source>
        <dbReference type="EMBL" id="SCU92292.1"/>
    </source>
</evidence>
<keyword evidence="4" id="KW-1185">Reference proteome</keyword>
<dbReference type="GO" id="GO:0003677">
    <property type="term" value="F:DNA binding"/>
    <property type="evidence" value="ECO:0007669"/>
    <property type="project" value="InterPro"/>
</dbReference>
<evidence type="ECO:0000256" key="1">
    <source>
        <dbReference type="SAM" id="MobiDB-lite"/>
    </source>
</evidence>
<feature type="region of interest" description="Disordered" evidence="1">
    <location>
        <begin position="41"/>
        <end position="60"/>
    </location>
</feature>
<organism evidence="3 4">
    <name type="scientific">Lachancea mirantina</name>
    <dbReference type="NCBI Taxonomy" id="1230905"/>
    <lineage>
        <taxon>Eukaryota</taxon>
        <taxon>Fungi</taxon>
        <taxon>Dikarya</taxon>
        <taxon>Ascomycota</taxon>
        <taxon>Saccharomycotina</taxon>
        <taxon>Saccharomycetes</taxon>
        <taxon>Saccharomycetales</taxon>
        <taxon>Saccharomycetaceae</taxon>
        <taxon>Lachancea</taxon>
    </lineage>
</organism>
<accession>A0A1G4JNT2</accession>
<dbReference type="SMART" id="SM00891">
    <property type="entry name" value="ERCC4"/>
    <property type="match status" value="1"/>
</dbReference>
<dbReference type="InterPro" id="IPR006166">
    <property type="entry name" value="ERCC4_domain"/>
</dbReference>
<dbReference type="STRING" id="1230905.A0A1G4JNT2"/>
<dbReference type="GO" id="GO:0004518">
    <property type="term" value="F:nuclease activity"/>
    <property type="evidence" value="ECO:0007669"/>
    <property type="project" value="InterPro"/>
</dbReference>
<feature type="compositionally biased region" description="Polar residues" evidence="1">
    <location>
        <begin position="458"/>
        <end position="469"/>
    </location>
</feature>
<gene>
    <name evidence="3" type="ORF">LAMI_0E09648G</name>
</gene>
<dbReference type="GO" id="GO:0061982">
    <property type="term" value="P:meiosis I cell cycle process"/>
    <property type="evidence" value="ECO:0007669"/>
    <property type="project" value="UniProtKB-ARBA"/>
</dbReference>
<dbReference type="GO" id="GO:0006310">
    <property type="term" value="P:DNA recombination"/>
    <property type="evidence" value="ECO:0007669"/>
    <property type="project" value="UniProtKB-ARBA"/>
</dbReference>